<dbReference type="RefSeq" id="WP_252252723.1">
    <property type="nucleotide sequence ID" value="NZ_CP098736.1"/>
</dbReference>
<dbReference type="EMBL" id="CP098736">
    <property type="protein sequence ID" value="USE79002.1"/>
    <property type="molecule type" value="Genomic_DNA"/>
</dbReference>
<dbReference type="Proteomes" id="UP001056648">
    <property type="component" value="Chromosome 2"/>
</dbReference>
<evidence type="ECO:0000313" key="1">
    <source>
        <dbReference type="EMBL" id="USE79002.1"/>
    </source>
</evidence>
<accession>A0ABY4VRV9</accession>
<evidence type="ECO:0000313" key="2">
    <source>
        <dbReference type="Proteomes" id="UP001056648"/>
    </source>
</evidence>
<name>A0ABY4VRV9_9BURK</name>
<organism evidence="1 2">
    <name type="scientific">Cupriavidus gilardii</name>
    <dbReference type="NCBI Taxonomy" id="82541"/>
    <lineage>
        <taxon>Bacteria</taxon>
        <taxon>Pseudomonadati</taxon>
        <taxon>Pseudomonadota</taxon>
        <taxon>Betaproteobacteria</taxon>
        <taxon>Burkholderiales</taxon>
        <taxon>Burkholderiaceae</taxon>
        <taxon>Cupriavidus</taxon>
    </lineage>
</organism>
<sequence>MEEQAMFMDAGQAMHFAFLMEEYEASPECMTWQAIRTVLKMLGLREKLEAMVGRTGTVNFSGLSPLEIRGQCQMIRSSIVNRLHPAESAAMLARYTLDPLVKARAIRFLSEYIFPVGTGSERLLYDYCVLSCFSKREMEKGQRAELLERLGVKPKSAAGFVRTAKRRVREYERRAEERMQAVFEQGGLVSVEEA</sequence>
<keyword evidence="2" id="KW-1185">Reference proteome</keyword>
<proteinExistence type="predicted"/>
<gene>
    <name evidence="1" type="ORF">NDR89_20410</name>
</gene>
<reference evidence="1" key="1">
    <citation type="submission" date="2022-06" db="EMBL/GenBank/DDBJ databases">
        <title>Complete genome sequence and characterization of Cupriavidus gilardii QJ1 isolated from contaminating cells.</title>
        <authorList>
            <person name="Qi J."/>
        </authorList>
    </citation>
    <scope>NUCLEOTIDE SEQUENCE</scope>
    <source>
        <strain evidence="1">QJ1</strain>
    </source>
</reference>
<protein>
    <submittedName>
        <fullName evidence="1">Uncharacterized protein</fullName>
    </submittedName>
</protein>